<dbReference type="InterPro" id="IPR013049">
    <property type="entry name" value="Spo11/TopoVI_A_N"/>
</dbReference>
<evidence type="ECO:0000256" key="1">
    <source>
        <dbReference type="SAM" id="MobiDB-lite"/>
    </source>
</evidence>
<feature type="compositionally biased region" description="Polar residues" evidence="1">
    <location>
        <begin position="22"/>
        <end position="33"/>
    </location>
</feature>
<reference key="1">
    <citation type="submission" date="2007-01" db="EMBL/GenBank/DDBJ databases">
        <title>The Genome Sequence of Puccinia graminis f. sp. tritici Strain CRL 75-36-700-3.</title>
        <authorList>
            <consortium name="The Broad Institute Genome Sequencing Platform"/>
            <person name="Birren B."/>
            <person name="Lander E."/>
            <person name="Galagan J."/>
            <person name="Nusbaum C."/>
            <person name="Devon K."/>
            <person name="Cuomo C."/>
            <person name="Jaffe D."/>
            <person name="Butler J."/>
            <person name="Alvarez P."/>
            <person name="Gnerre S."/>
            <person name="Grabherr M."/>
            <person name="Mauceli E."/>
            <person name="Brockman W."/>
            <person name="Young S."/>
            <person name="LaButti K."/>
            <person name="Sykes S."/>
            <person name="DeCaprio D."/>
            <person name="Crawford M."/>
            <person name="Koehrsen M."/>
            <person name="Engels R."/>
            <person name="Montgomery P."/>
            <person name="Pearson M."/>
            <person name="Howarth C."/>
            <person name="Larson L."/>
            <person name="White J."/>
            <person name="Zeng Q."/>
            <person name="Kodira C."/>
            <person name="Yandava C."/>
            <person name="Alvarado L."/>
            <person name="O'Leary S."/>
            <person name="Szabo L."/>
            <person name="Dean R."/>
            <person name="Schein J."/>
        </authorList>
    </citation>
    <scope>NUCLEOTIDE SEQUENCE</scope>
    <source>
        <strain>CRL 75-36-700-3</strain>
    </source>
</reference>
<organism evidence="3 4">
    <name type="scientific">Puccinia graminis f. sp. tritici (strain CRL 75-36-700-3 / race SCCL)</name>
    <name type="common">Black stem rust fungus</name>
    <dbReference type="NCBI Taxonomy" id="418459"/>
    <lineage>
        <taxon>Eukaryota</taxon>
        <taxon>Fungi</taxon>
        <taxon>Dikarya</taxon>
        <taxon>Basidiomycota</taxon>
        <taxon>Pucciniomycotina</taxon>
        <taxon>Pucciniomycetes</taxon>
        <taxon>Pucciniales</taxon>
        <taxon>Pucciniaceae</taxon>
        <taxon>Puccinia</taxon>
    </lineage>
</organism>
<dbReference type="GO" id="GO:0005694">
    <property type="term" value="C:chromosome"/>
    <property type="evidence" value="ECO:0007669"/>
    <property type="project" value="InterPro"/>
</dbReference>
<dbReference type="RefSeq" id="XP_003326310.2">
    <property type="nucleotide sequence ID" value="XM_003326262.2"/>
</dbReference>
<proteinExistence type="predicted"/>
<dbReference type="Pfam" id="PF04406">
    <property type="entry name" value="TP6A_N"/>
    <property type="match status" value="1"/>
</dbReference>
<dbReference type="KEGG" id="pgr:PGTG_08140"/>
<dbReference type="VEuPathDB" id="FungiDB:PGTG_08140"/>
<dbReference type="GO" id="GO:0006259">
    <property type="term" value="P:DNA metabolic process"/>
    <property type="evidence" value="ECO:0007669"/>
    <property type="project" value="InterPro"/>
</dbReference>
<evidence type="ECO:0000259" key="2">
    <source>
        <dbReference type="Pfam" id="PF04406"/>
    </source>
</evidence>
<feature type="region of interest" description="Disordered" evidence="1">
    <location>
        <begin position="81"/>
        <end position="105"/>
    </location>
</feature>
<name>E3KCE3_PUCGT</name>
<feature type="domain" description="Spo11/DNA topoisomerase VI subunit A N-terminal" evidence="2">
    <location>
        <begin position="170"/>
        <end position="211"/>
    </location>
</feature>
<dbReference type="AlphaFoldDB" id="E3KCE3"/>
<evidence type="ECO:0000313" key="4">
    <source>
        <dbReference type="Proteomes" id="UP000008783"/>
    </source>
</evidence>
<dbReference type="GO" id="GO:0003824">
    <property type="term" value="F:catalytic activity"/>
    <property type="evidence" value="ECO:0007669"/>
    <property type="project" value="InterPro"/>
</dbReference>
<protein>
    <recommendedName>
        <fullName evidence="2">Spo11/DNA topoisomerase VI subunit A N-terminal domain-containing protein</fullName>
    </recommendedName>
</protein>
<sequence length="213" mass="24112">MSEPPGSYNSSGDYHSPIYSIYTDSEGQSSDQAQNEEEQDIASVIPSIFSEVLQAITSNPGLYKPLKLNQPAQDTLEAIESVQPDPPDDQKIEDEPNPKDDETEIGLNKIEGFIIEFLTKLNYAADKAHWPVGFQRGELQITLPMKDSSHHPGQERGLQFPRGVERKTCRFARFLQVLDLSHLAILERTPILIRDVYYHNMPLFLKQVCVEEV</sequence>
<feature type="compositionally biased region" description="Basic and acidic residues" evidence="1">
    <location>
        <begin position="88"/>
        <end position="100"/>
    </location>
</feature>
<dbReference type="GO" id="GO:0005524">
    <property type="term" value="F:ATP binding"/>
    <property type="evidence" value="ECO:0007669"/>
    <property type="project" value="InterPro"/>
</dbReference>
<reference evidence="4" key="2">
    <citation type="journal article" date="2011" name="Proc. Natl. Acad. Sci. U.S.A.">
        <title>Obligate biotrophy features unraveled by the genomic analysis of rust fungi.</title>
        <authorList>
            <person name="Duplessis S."/>
            <person name="Cuomo C.A."/>
            <person name="Lin Y.-C."/>
            <person name="Aerts A."/>
            <person name="Tisserant E."/>
            <person name="Veneault-Fourrey C."/>
            <person name="Joly D.L."/>
            <person name="Hacquard S."/>
            <person name="Amselem J."/>
            <person name="Cantarel B.L."/>
            <person name="Chiu R."/>
            <person name="Coutinho P.M."/>
            <person name="Feau N."/>
            <person name="Field M."/>
            <person name="Frey P."/>
            <person name="Gelhaye E."/>
            <person name="Goldberg J."/>
            <person name="Grabherr M.G."/>
            <person name="Kodira C.D."/>
            <person name="Kohler A."/>
            <person name="Kuees U."/>
            <person name="Lindquist E.A."/>
            <person name="Lucas S.M."/>
            <person name="Mago R."/>
            <person name="Mauceli E."/>
            <person name="Morin E."/>
            <person name="Murat C."/>
            <person name="Pangilinan J.L."/>
            <person name="Park R."/>
            <person name="Pearson M."/>
            <person name="Quesneville H."/>
            <person name="Rouhier N."/>
            <person name="Sakthikumar S."/>
            <person name="Salamov A.A."/>
            <person name="Schmutz J."/>
            <person name="Selles B."/>
            <person name="Shapiro H."/>
            <person name="Tanguay P."/>
            <person name="Tuskan G.A."/>
            <person name="Henrissat B."/>
            <person name="Van de Peer Y."/>
            <person name="Rouze P."/>
            <person name="Ellis J.G."/>
            <person name="Dodds P.N."/>
            <person name="Schein J.E."/>
            <person name="Zhong S."/>
            <person name="Hamelin R.C."/>
            <person name="Grigoriev I.V."/>
            <person name="Szabo L.J."/>
            <person name="Martin F."/>
        </authorList>
    </citation>
    <scope>NUCLEOTIDE SEQUENCE [LARGE SCALE GENOMIC DNA]</scope>
    <source>
        <strain evidence="4">CRL 75-36-700-3 / race SCCL</strain>
    </source>
</reference>
<dbReference type="InParanoid" id="E3KCE3"/>
<dbReference type="HOGENOM" id="CLU_053185_0_0_1"/>
<feature type="region of interest" description="Disordered" evidence="1">
    <location>
        <begin position="1"/>
        <end position="42"/>
    </location>
</feature>
<dbReference type="GO" id="GO:0003677">
    <property type="term" value="F:DNA binding"/>
    <property type="evidence" value="ECO:0007669"/>
    <property type="project" value="InterPro"/>
</dbReference>
<dbReference type="GeneID" id="10533928"/>
<accession>E3KCE3</accession>
<dbReference type="EMBL" id="DS178280">
    <property type="protein sequence ID" value="EFP81891.2"/>
    <property type="molecule type" value="Genomic_DNA"/>
</dbReference>
<gene>
    <name evidence="3" type="ORF">PGTG_08140</name>
</gene>
<keyword evidence="4" id="KW-1185">Reference proteome</keyword>
<dbReference type="Proteomes" id="UP000008783">
    <property type="component" value="Unassembled WGS sequence"/>
</dbReference>
<evidence type="ECO:0000313" key="3">
    <source>
        <dbReference type="EMBL" id="EFP81891.2"/>
    </source>
</evidence>